<dbReference type="InterPro" id="IPR000014">
    <property type="entry name" value="PAS"/>
</dbReference>
<dbReference type="EC" id="2.7.13.3" evidence="2"/>
<dbReference type="SUPFAM" id="SSF55874">
    <property type="entry name" value="ATPase domain of HSP90 chaperone/DNA topoisomerase II/histidine kinase"/>
    <property type="match status" value="1"/>
</dbReference>
<evidence type="ECO:0000259" key="7">
    <source>
        <dbReference type="PROSITE" id="PS50110"/>
    </source>
</evidence>
<dbReference type="InterPro" id="IPR036890">
    <property type="entry name" value="HATPase_C_sf"/>
</dbReference>
<dbReference type="PROSITE" id="PS50110">
    <property type="entry name" value="RESPONSE_REGULATORY"/>
    <property type="match status" value="1"/>
</dbReference>
<dbReference type="Gene3D" id="3.30.450.20">
    <property type="entry name" value="PAS domain"/>
    <property type="match status" value="1"/>
</dbReference>
<name>A0ABV8CRE9_9GAMM</name>
<dbReference type="Pfam" id="PF02518">
    <property type="entry name" value="HATPase_c"/>
    <property type="match status" value="1"/>
</dbReference>
<evidence type="ECO:0000256" key="5">
    <source>
        <dbReference type="PROSITE-ProRule" id="PRU00169"/>
    </source>
</evidence>
<dbReference type="Gene3D" id="3.40.50.2300">
    <property type="match status" value="1"/>
</dbReference>
<keyword evidence="10" id="KW-1185">Reference proteome</keyword>
<dbReference type="SUPFAM" id="SSF55785">
    <property type="entry name" value="PYP-like sensor domain (PAS domain)"/>
    <property type="match status" value="1"/>
</dbReference>
<dbReference type="PANTHER" id="PTHR45339">
    <property type="entry name" value="HYBRID SIGNAL TRANSDUCTION HISTIDINE KINASE J"/>
    <property type="match status" value="1"/>
</dbReference>
<evidence type="ECO:0000256" key="3">
    <source>
        <dbReference type="ARBA" id="ARBA00022553"/>
    </source>
</evidence>
<dbReference type="InterPro" id="IPR001789">
    <property type="entry name" value="Sig_transdc_resp-reg_receiver"/>
</dbReference>
<accession>A0ABV8CRE9</accession>
<feature type="modified residue" description="4-aspartylphosphate" evidence="5">
    <location>
        <position position="638"/>
    </location>
</feature>
<dbReference type="GO" id="GO:0005524">
    <property type="term" value="F:ATP binding"/>
    <property type="evidence" value="ECO:0007669"/>
    <property type="project" value="UniProtKB-KW"/>
</dbReference>
<evidence type="ECO:0000313" key="9">
    <source>
        <dbReference type="EMBL" id="MFC3914434.1"/>
    </source>
</evidence>
<evidence type="ECO:0000259" key="8">
    <source>
        <dbReference type="PROSITE" id="PS50113"/>
    </source>
</evidence>
<protein>
    <recommendedName>
        <fullName evidence="2">histidine kinase</fullName>
        <ecNumber evidence="2">2.7.13.3</ecNumber>
    </recommendedName>
</protein>
<keyword evidence="9" id="KW-0067">ATP-binding</keyword>
<comment type="catalytic activity">
    <reaction evidence="1">
        <text>ATP + protein L-histidine = ADP + protein N-phospho-L-histidine.</text>
        <dbReference type="EC" id="2.7.13.3"/>
    </reaction>
</comment>
<dbReference type="PROSITE" id="PS50113">
    <property type="entry name" value="PAC"/>
    <property type="match status" value="1"/>
</dbReference>
<dbReference type="InterPro" id="IPR003661">
    <property type="entry name" value="HisK_dim/P_dom"/>
</dbReference>
<comment type="caution">
    <text evidence="9">The sequence shown here is derived from an EMBL/GenBank/DDBJ whole genome shotgun (WGS) entry which is preliminary data.</text>
</comment>
<dbReference type="InterPro" id="IPR036097">
    <property type="entry name" value="HisK_dim/P_sf"/>
</dbReference>
<dbReference type="Pfam" id="PF00072">
    <property type="entry name" value="Response_reg"/>
    <property type="match status" value="1"/>
</dbReference>
<dbReference type="InterPro" id="IPR000700">
    <property type="entry name" value="PAS-assoc_C"/>
</dbReference>
<dbReference type="Pfam" id="PF00512">
    <property type="entry name" value="HisKA"/>
    <property type="match status" value="1"/>
</dbReference>
<dbReference type="SMART" id="SM00448">
    <property type="entry name" value="REC"/>
    <property type="match status" value="1"/>
</dbReference>
<keyword evidence="3 5" id="KW-0597">Phosphoprotein</keyword>
<feature type="domain" description="Histidine kinase" evidence="6">
    <location>
        <begin position="350"/>
        <end position="566"/>
    </location>
</feature>
<evidence type="ECO:0000256" key="4">
    <source>
        <dbReference type="ARBA" id="ARBA00023012"/>
    </source>
</evidence>
<dbReference type="CDD" id="cd00082">
    <property type="entry name" value="HisKA"/>
    <property type="match status" value="1"/>
</dbReference>
<dbReference type="InterPro" id="IPR035965">
    <property type="entry name" value="PAS-like_dom_sf"/>
</dbReference>
<dbReference type="Proteomes" id="UP001595692">
    <property type="component" value="Unassembled WGS sequence"/>
</dbReference>
<gene>
    <name evidence="9" type="ORF">ACFOSS_13290</name>
</gene>
<dbReference type="InterPro" id="IPR011006">
    <property type="entry name" value="CheY-like_superfamily"/>
</dbReference>
<dbReference type="InterPro" id="IPR029016">
    <property type="entry name" value="GAF-like_dom_sf"/>
</dbReference>
<dbReference type="Gene3D" id="3.30.450.40">
    <property type="match status" value="1"/>
</dbReference>
<keyword evidence="4" id="KW-0902">Two-component regulatory system</keyword>
<dbReference type="PANTHER" id="PTHR45339:SF1">
    <property type="entry name" value="HYBRID SIGNAL TRANSDUCTION HISTIDINE KINASE J"/>
    <property type="match status" value="1"/>
</dbReference>
<dbReference type="CDD" id="cd17546">
    <property type="entry name" value="REC_hyHK_CKI1_RcsC-like"/>
    <property type="match status" value="1"/>
</dbReference>
<dbReference type="PRINTS" id="PR00344">
    <property type="entry name" value="BCTRLSENSOR"/>
</dbReference>
<dbReference type="RefSeq" id="WP_377153298.1">
    <property type="nucleotide sequence ID" value="NZ_JBHSAF010000014.1"/>
</dbReference>
<reference evidence="10" key="1">
    <citation type="journal article" date="2019" name="Int. J. Syst. Evol. Microbiol.">
        <title>The Global Catalogue of Microorganisms (GCM) 10K type strain sequencing project: providing services to taxonomists for standard genome sequencing and annotation.</title>
        <authorList>
            <consortium name="The Broad Institute Genomics Platform"/>
            <consortium name="The Broad Institute Genome Sequencing Center for Infectious Disease"/>
            <person name="Wu L."/>
            <person name="Ma J."/>
        </authorList>
    </citation>
    <scope>NUCLEOTIDE SEQUENCE [LARGE SCALE GENOMIC DNA]</scope>
    <source>
        <strain evidence="10">CCUG 54939</strain>
    </source>
</reference>
<dbReference type="EMBL" id="JBHSAF010000014">
    <property type="protein sequence ID" value="MFC3914434.1"/>
    <property type="molecule type" value="Genomic_DNA"/>
</dbReference>
<evidence type="ECO:0000313" key="10">
    <source>
        <dbReference type="Proteomes" id="UP001595692"/>
    </source>
</evidence>
<dbReference type="InterPro" id="IPR003594">
    <property type="entry name" value="HATPase_dom"/>
</dbReference>
<dbReference type="NCBIfam" id="TIGR00229">
    <property type="entry name" value="sensory_box"/>
    <property type="match status" value="1"/>
</dbReference>
<dbReference type="InterPro" id="IPR004358">
    <property type="entry name" value="Sig_transdc_His_kin-like_C"/>
</dbReference>
<organism evidence="9 10">
    <name type="scientific">Pseudaeromonas sharmana</name>
    <dbReference type="NCBI Taxonomy" id="328412"/>
    <lineage>
        <taxon>Bacteria</taxon>
        <taxon>Pseudomonadati</taxon>
        <taxon>Pseudomonadota</taxon>
        <taxon>Gammaproteobacteria</taxon>
        <taxon>Aeromonadales</taxon>
        <taxon>Aeromonadaceae</taxon>
        <taxon>Pseudaeromonas</taxon>
    </lineage>
</organism>
<dbReference type="SUPFAM" id="SSF55781">
    <property type="entry name" value="GAF domain-like"/>
    <property type="match status" value="1"/>
</dbReference>
<dbReference type="Gene3D" id="3.30.565.10">
    <property type="entry name" value="Histidine kinase-like ATPase, C-terminal domain"/>
    <property type="match status" value="1"/>
</dbReference>
<evidence type="ECO:0000256" key="1">
    <source>
        <dbReference type="ARBA" id="ARBA00000085"/>
    </source>
</evidence>
<dbReference type="SUPFAM" id="SSF52172">
    <property type="entry name" value="CheY-like"/>
    <property type="match status" value="1"/>
</dbReference>
<evidence type="ECO:0000256" key="2">
    <source>
        <dbReference type="ARBA" id="ARBA00012438"/>
    </source>
</evidence>
<keyword evidence="9" id="KW-0547">Nucleotide-binding</keyword>
<feature type="domain" description="Response regulatory" evidence="7">
    <location>
        <begin position="589"/>
        <end position="703"/>
    </location>
</feature>
<dbReference type="SMART" id="SM00387">
    <property type="entry name" value="HATPase_c"/>
    <property type="match status" value="1"/>
</dbReference>
<dbReference type="SMART" id="SM00388">
    <property type="entry name" value="HisKA"/>
    <property type="match status" value="1"/>
</dbReference>
<proteinExistence type="predicted"/>
<dbReference type="Gene3D" id="1.10.287.130">
    <property type="match status" value="1"/>
</dbReference>
<dbReference type="PROSITE" id="PS50109">
    <property type="entry name" value="HIS_KIN"/>
    <property type="match status" value="1"/>
</dbReference>
<dbReference type="SUPFAM" id="SSF47384">
    <property type="entry name" value="Homodimeric domain of signal transducing histidine kinase"/>
    <property type="match status" value="1"/>
</dbReference>
<feature type="domain" description="PAC" evidence="8">
    <location>
        <begin position="276"/>
        <end position="332"/>
    </location>
</feature>
<dbReference type="CDD" id="cd16922">
    <property type="entry name" value="HATPase_EvgS-ArcB-TorS-like"/>
    <property type="match status" value="1"/>
</dbReference>
<sequence length="710" mass="80470">MQDTFDESLNMALHDAQLELAATREREHRLQTENRLLLKGIATLTRSQSIHGLLETLIQILRPLIGFEHAAILYADDAGSKLDCVVASDPQLEQQRWHAGVLFQRVLGGETVALFDPSQSPEFAACHPSVQKMAGSVLLTALQLVQGKLMLICCHSQCHRLNLTSRSLIQRYRPLMDQALLNVDYRARLERLVEEKTQALRRSQTSFRQFAEMASDWFWITDRDYRFVPFPDDIARGDFTSRLMDQIVGRRFVDYRTDREQAKVEKWRRYSQDLEAHKSIRAFRFEVLFNGQERWLSINADPYFDEDGHFAGYQGTVNDITSQIVRNQELKRAKQRADAANRAKSQFLAVMSHEIRTPMQAILGMLELLEQSELTSTQRELIHHVSHSASLLQTLLHDVLDLSRIESRAMQLESIPFSSRFVLNSVITQLSEQARNKGIALRLDMDPQLPSHLQGDPLRLTQILFNLLGNAIKFTVRGHVVLSVQRDGDTLVFSVSDTGVGIPEARCHELFHLFRQLDPSTTRRFGGTGLGLAISKRLVELMHGEIGVESQVGVGSRFWFRIPLIEAEGGIRTELPRDEPEYDSIPPQHVLLVEDSIVNQQVLQAMLRKLGHKVTLAVNGRLAIEAVREMGPDVVLMDLRMPEMDGLEATRHIRLTHPQLPILALTANVSDEDMRDCRAAGMCDIIGKPVTSARLQQALLLACGQKKWST</sequence>
<dbReference type="InterPro" id="IPR005467">
    <property type="entry name" value="His_kinase_dom"/>
</dbReference>
<evidence type="ECO:0000259" key="6">
    <source>
        <dbReference type="PROSITE" id="PS50109"/>
    </source>
</evidence>